<dbReference type="OrthoDB" id="3627501at2759"/>
<reference evidence="1" key="1">
    <citation type="submission" date="2022-06" db="EMBL/GenBank/DDBJ databases">
        <title>Complete genome sequences of two strains of the flax pathogen Septoria linicola.</title>
        <authorList>
            <person name="Lapalu N."/>
            <person name="Simon A."/>
            <person name="Demenou B."/>
            <person name="Paumier D."/>
            <person name="Guillot M.-P."/>
            <person name="Gout L."/>
            <person name="Valade R."/>
        </authorList>
    </citation>
    <scope>NUCLEOTIDE SEQUENCE</scope>
    <source>
        <strain evidence="1">SE15195</strain>
    </source>
</reference>
<protein>
    <submittedName>
        <fullName evidence="1">F-box-like domain superfamily protein</fullName>
    </submittedName>
</protein>
<dbReference type="SUPFAM" id="SSF81383">
    <property type="entry name" value="F-box domain"/>
    <property type="match status" value="1"/>
</dbReference>
<organism evidence="1 2">
    <name type="scientific">Septoria linicola</name>
    <dbReference type="NCBI Taxonomy" id="215465"/>
    <lineage>
        <taxon>Eukaryota</taxon>
        <taxon>Fungi</taxon>
        <taxon>Dikarya</taxon>
        <taxon>Ascomycota</taxon>
        <taxon>Pezizomycotina</taxon>
        <taxon>Dothideomycetes</taxon>
        <taxon>Dothideomycetidae</taxon>
        <taxon>Mycosphaerellales</taxon>
        <taxon>Mycosphaerellaceae</taxon>
        <taxon>Septoria</taxon>
    </lineage>
</organism>
<proteinExistence type="predicted"/>
<dbReference type="AlphaFoldDB" id="A0A9Q9EI30"/>
<gene>
    <name evidence="1" type="ORF">Slin15195_G032270</name>
</gene>
<sequence>MAHPPTFDALPAELKILVFSYTTIKGQLNCRCANRSIKSLLDDTKNREIFARSRISARLDHFASVTKNVVQAIPGLPYLEALQRFTRLRGIQLDEEGRHDDATTFARCRYEAAFDRSTHQSVVEHTAGLTQVLLDLHAQSHYLGSAEVKVERFMNDAVDWGSFVGLSDTAIAPMVLSIRHRKDVLYPPLKPQKSRKEDGGFPRIPLTPLNCTGTSRTRKVRFQGFCTVLEMAELLDVPYIGDTGDFCYFTESIWAYHMLQQYLYGRKLTLVEKAALLEEIDIY</sequence>
<evidence type="ECO:0000313" key="2">
    <source>
        <dbReference type="Proteomes" id="UP001056384"/>
    </source>
</evidence>
<evidence type="ECO:0000313" key="1">
    <source>
        <dbReference type="EMBL" id="USW49908.1"/>
    </source>
</evidence>
<keyword evidence="2" id="KW-1185">Reference proteome</keyword>
<dbReference type="EMBL" id="CP099419">
    <property type="protein sequence ID" value="USW49908.1"/>
    <property type="molecule type" value="Genomic_DNA"/>
</dbReference>
<name>A0A9Q9EI30_9PEZI</name>
<dbReference type="Proteomes" id="UP001056384">
    <property type="component" value="Chromosome 2"/>
</dbReference>
<accession>A0A9Q9EI30</accession>
<dbReference type="InterPro" id="IPR036047">
    <property type="entry name" value="F-box-like_dom_sf"/>
</dbReference>